<dbReference type="RefSeq" id="WP_013220439.1">
    <property type="nucleotide sequence ID" value="NC_014315.1"/>
</dbReference>
<dbReference type="eggNOG" id="ENOG503351P">
    <property type="taxonomic scope" value="Bacteria"/>
</dbReference>
<accession>D8K620</accession>
<proteinExistence type="predicted"/>
<name>D8K620_NITWC</name>
<dbReference type="HOGENOM" id="CLU_143473_0_0_6"/>
<keyword evidence="1" id="KW-1133">Transmembrane helix</keyword>
<dbReference type="EMBL" id="CP002086">
    <property type="protein sequence ID" value="ADJ28347.1"/>
    <property type="molecule type" value="Genomic_DNA"/>
</dbReference>
<protein>
    <recommendedName>
        <fullName evidence="2">DUF5658 domain-containing protein</fullName>
    </recommendedName>
</protein>
<dbReference type="KEGG" id="nwa:Nwat_1437"/>
<keyword evidence="1" id="KW-0812">Transmembrane</keyword>
<feature type="transmembrane region" description="Helical" evidence="1">
    <location>
        <begin position="101"/>
        <end position="128"/>
    </location>
</feature>
<evidence type="ECO:0000256" key="1">
    <source>
        <dbReference type="SAM" id="Phobius"/>
    </source>
</evidence>
<dbReference type="OrthoDB" id="5769138at2"/>
<keyword evidence="4" id="KW-1185">Reference proteome</keyword>
<reference evidence="3 4" key="1">
    <citation type="submission" date="2010-06" db="EMBL/GenBank/DDBJ databases">
        <title>Complete sequence of chromosome of Nitrosococcus watsoni C-113.</title>
        <authorList>
            <consortium name="US DOE Joint Genome Institute"/>
            <person name="Lucas S."/>
            <person name="Copeland A."/>
            <person name="Lapidus A."/>
            <person name="Cheng J.-F."/>
            <person name="Bruce D."/>
            <person name="Goodwin L."/>
            <person name="Pitluck S."/>
            <person name="Malfatti S.A."/>
            <person name="Chain P.S.G."/>
            <person name="Land M."/>
            <person name="Hauser L."/>
            <person name="Kyrpides N."/>
            <person name="Ivanova N."/>
            <person name="Cambell M.A."/>
            <person name="Heidelberg J.F."/>
            <person name="Klotz M.G."/>
            <person name="Woyke T."/>
        </authorList>
    </citation>
    <scope>NUCLEOTIDE SEQUENCE [LARGE SCALE GENOMIC DNA]</scope>
    <source>
        <strain evidence="3 4">C-113</strain>
    </source>
</reference>
<feature type="domain" description="DUF5658" evidence="2">
    <location>
        <begin position="63"/>
        <end position="154"/>
    </location>
</feature>
<dbReference type="Proteomes" id="UP000000393">
    <property type="component" value="Chromosome"/>
</dbReference>
<evidence type="ECO:0000313" key="3">
    <source>
        <dbReference type="EMBL" id="ADJ28347.1"/>
    </source>
</evidence>
<feature type="transmembrane region" description="Helical" evidence="1">
    <location>
        <begin position="134"/>
        <end position="154"/>
    </location>
</feature>
<feature type="transmembrane region" description="Helical" evidence="1">
    <location>
        <begin position="57"/>
        <end position="80"/>
    </location>
</feature>
<organism evidence="3 4">
    <name type="scientific">Nitrosococcus watsoni (strain C-113)</name>
    <dbReference type="NCBI Taxonomy" id="105559"/>
    <lineage>
        <taxon>Bacteria</taxon>
        <taxon>Pseudomonadati</taxon>
        <taxon>Pseudomonadota</taxon>
        <taxon>Gammaproteobacteria</taxon>
        <taxon>Chromatiales</taxon>
        <taxon>Chromatiaceae</taxon>
        <taxon>Nitrosococcus</taxon>
    </lineage>
</organism>
<sequence>MSYVIVEKTNVFQERRRGERRVGSFPQFNYWGRQGRRGYVRRCEDLTNAYLDKYPPYLWWFTVAILVLCFMDAIFTLSLLQHGAKEVNPLMAELINFSIPLFAGVKMAVTGLGLVGLIVHHNFIVFRIFRVQQFIYGFLFLYSGLVVYESFLLLSNL</sequence>
<keyword evidence="1" id="KW-0472">Membrane</keyword>
<evidence type="ECO:0000313" key="4">
    <source>
        <dbReference type="Proteomes" id="UP000000393"/>
    </source>
</evidence>
<gene>
    <name evidence="3" type="ordered locus">Nwat_1437</name>
</gene>
<dbReference type="Pfam" id="PF18902">
    <property type="entry name" value="DUF5658"/>
    <property type="match status" value="1"/>
</dbReference>
<dbReference type="InterPro" id="IPR043717">
    <property type="entry name" value="DUF5658"/>
</dbReference>
<dbReference type="STRING" id="105559.Nwat_1437"/>
<dbReference type="AlphaFoldDB" id="D8K620"/>
<evidence type="ECO:0000259" key="2">
    <source>
        <dbReference type="Pfam" id="PF18902"/>
    </source>
</evidence>